<sequence>MPSMARQHCKSAAEVMEVSRRTQYESGDTSLALSLAKSPHQNFIRALAFDRLTKMDWVDGDKTNMTNN</sequence>
<dbReference type="Proteomes" id="UP001341281">
    <property type="component" value="Chromosome 06"/>
</dbReference>
<accession>A0AAQ3TSS6</accession>
<organism evidence="1 2">
    <name type="scientific">Paspalum notatum var. saurae</name>
    <dbReference type="NCBI Taxonomy" id="547442"/>
    <lineage>
        <taxon>Eukaryota</taxon>
        <taxon>Viridiplantae</taxon>
        <taxon>Streptophyta</taxon>
        <taxon>Embryophyta</taxon>
        <taxon>Tracheophyta</taxon>
        <taxon>Spermatophyta</taxon>
        <taxon>Magnoliopsida</taxon>
        <taxon>Liliopsida</taxon>
        <taxon>Poales</taxon>
        <taxon>Poaceae</taxon>
        <taxon>PACMAD clade</taxon>
        <taxon>Panicoideae</taxon>
        <taxon>Andropogonodae</taxon>
        <taxon>Paspaleae</taxon>
        <taxon>Paspalinae</taxon>
        <taxon>Paspalum</taxon>
    </lineage>
</organism>
<evidence type="ECO:0000313" key="1">
    <source>
        <dbReference type="EMBL" id="WVZ78953.1"/>
    </source>
</evidence>
<evidence type="ECO:0000313" key="2">
    <source>
        <dbReference type="Proteomes" id="UP001341281"/>
    </source>
</evidence>
<dbReference type="EMBL" id="CP144750">
    <property type="protein sequence ID" value="WVZ78953.1"/>
    <property type="molecule type" value="Genomic_DNA"/>
</dbReference>
<dbReference type="AlphaFoldDB" id="A0AAQ3TSS6"/>
<gene>
    <name evidence="1" type="ORF">U9M48_026590</name>
</gene>
<proteinExistence type="predicted"/>
<keyword evidence="2" id="KW-1185">Reference proteome</keyword>
<reference evidence="1 2" key="1">
    <citation type="submission" date="2024-02" db="EMBL/GenBank/DDBJ databases">
        <title>High-quality chromosome-scale genome assembly of Pensacola bahiagrass (Paspalum notatum Flugge var. saurae).</title>
        <authorList>
            <person name="Vega J.M."/>
            <person name="Podio M."/>
            <person name="Orjuela J."/>
            <person name="Siena L.A."/>
            <person name="Pessino S.C."/>
            <person name="Combes M.C."/>
            <person name="Mariac C."/>
            <person name="Albertini E."/>
            <person name="Pupilli F."/>
            <person name="Ortiz J.P.A."/>
            <person name="Leblanc O."/>
        </authorList>
    </citation>
    <scope>NUCLEOTIDE SEQUENCE [LARGE SCALE GENOMIC DNA]</scope>
    <source>
        <strain evidence="1">R1</strain>
        <tissue evidence="1">Leaf</tissue>
    </source>
</reference>
<protein>
    <submittedName>
        <fullName evidence="1">Uncharacterized protein</fullName>
    </submittedName>
</protein>
<name>A0AAQ3TSS6_PASNO</name>